<dbReference type="SUPFAM" id="SSF54285">
    <property type="entry name" value="MoaD/ThiS"/>
    <property type="match status" value="1"/>
</dbReference>
<accession>A0ABU4WHC9</accession>
<dbReference type="InterPro" id="IPR003749">
    <property type="entry name" value="ThiS/MoaD-like"/>
</dbReference>
<comment type="caution">
    <text evidence="1">The sequence shown here is derived from an EMBL/GenBank/DDBJ whole genome shotgun (WGS) entry which is preliminary data.</text>
</comment>
<sequence length="69" mass="7611">MKKIKITANGKQFEISEGKTISEFAKDMGLNPKRCVVELNKKALKFSEFENLKLNGGDILEILNLVAGG</sequence>
<organism evidence="1 2">
    <name type="scientific">Intestinicryptomonas porci</name>
    <dbReference type="NCBI Taxonomy" id="2926320"/>
    <lineage>
        <taxon>Bacteria</taxon>
        <taxon>Pseudomonadati</taxon>
        <taxon>Verrucomicrobiota</taxon>
        <taxon>Opitutia</taxon>
        <taxon>Opitutales</taxon>
        <taxon>Intestinicryptomonaceae</taxon>
        <taxon>Intestinicryptomonas</taxon>
    </lineage>
</organism>
<evidence type="ECO:0000313" key="2">
    <source>
        <dbReference type="Proteomes" id="UP001275932"/>
    </source>
</evidence>
<dbReference type="NCBIfam" id="TIGR01683">
    <property type="entry name" value="thiS"/>
    <property type="match status" value="1"/>
</dbReference>
<reference evidence="1 2" key="1">
    <citation type="submission" date="2022-03" db="EMBL/GenBank/DDBJ databases">
        <title>Novel taxa within the pig intestine.</title>
        <authorList>
            <person name="Wylensek D."/>
            <person name="Bishof K."/>
            <person name="Afrizal A."/>
            <person name="Clavel T."/>
        </authorList>
    </citation>
    <scope>NUCLEOTIDE SEQUENCE [LARGE SCALE GENOMIC DNA]</scope>
    <source>
        <strain evidence="1 2">CLA-KB-P66</strain>
    </source>
</reference>
<dbReference type="InterPro" id="IPR012675">
    <property type="entry name" value="Beta-grasp_dom_sf"/>
</dbReference>
<evidence type="ECO:0000313" key="1">
    <source>
        <dbReference type="EMBL" id="MDX8415969.1"/>
    </source>
</evidence>
<dbReference type="Pfam" id="PF02597">
    <property type="entry name" value="ThiS"/>
    <property type="match status" value="1"/>
</dbReference>
<keyword evidence="2" id="KW-1185">Reference proteome</keyword>
<dbReference type="EMBL" id="JALBUT010000008">
    <property type="protein sequence ID" value="MDX8415969.1"/>
    <property type="molecule type" value="Genomic_DNA"/>
</dbReference>
<dbReference type="PANTHER" id="PTHR34472:SF1">
    <property type="entry name" value="SULFUR CARRIER PROTEIN THIS"/>
    <property type="match status" value="1"/>
</dbReference>
<dbReference type="RefSeq" id="WP_370397423.1">
    <property type="nucleotide sequence ID" value="NZ_JALBUT010000008.1"/>
</dbReference>
<protein>
    <submittedName>
        <fullName evidence="1">Sulfur carrier protein ThiS</fullName>
    </submittedName>
</protein>
<name>A0ABU4WHC9_9BACT</name>
<dbReference type="Gene3D" id="3.10.20.30">
    <property type="match status" value="1"/>
</dbReference>
<dbReference type="PANTHER" id="PTHR34472">
    <property type="entry name" value="SULFUR CARRIER PROTEIN THIS"/>
    <property type="match status" value="1"/>
</dbReference>
<proteinExistence type="predicted"/>
<gene>
    <name evidence="1" type="primary">thiS</name>
    <name evidence="1" type="ORF">MOX91_07250</name>
</gene>
<dbReference type="InterPro" id="IPR016155">
    <property type="entry name" value="Mopterin_synth/thiamin_S_b"/>
</dbReference>
<dbReference type="InterPro" id="IPR010035">
    <property type="entry name" value="Thi_S"/>
</dbReference>
<dbReference type="CDD" id="cd00565">
    <property type="entry name" value="Ubl_ThiS"/>
    <property type="match status" value="1"/>
</dbReference>
<dbReference type="Proteomes" id="UP001275932">
    <property type="component" value="Unassembled WGS sequence"/>
</dbReference>